<keyword evidence="6" id="KW-1185">Reference proteome</keyword>
<dbReference type="EMBL" id="KV748981">
    <property type="protein sequence ID" value="OCL11821.1"/>
    <property type="molecule type" value="Genomic_DNA"/>
</dbReference>
<feature type="domain" description="NmrA-like" evidence="4">
    <location>
        <begin position="3"/>
        <end position="307"/>
    </location>
</feature>
<name>A0A8E2F772_9PEZI</name>
<comment type="similarity">
    <text evidence="1">Belongs to the NmrA-type oxidoreductase family. Isoflavone reductase subfamily.</text>
</comment>
<dbReference type="Proteomes" id="UP000250140">
    <property type="component" value="Unassembled WGS sequence"/>
</dbReference>
<keyword evidence="2" id="KW-0521">NADP</keyword>
<proteinExistence type="inferred from homology"/>
<dbReference type="Gene3D" id="3.40.50.720">
    <property type="entry name" value="NAD(P)-binding Rossmann-like Domain"/>
    <property type="match status" value="1"/>
</dbReference>
<keyword evidence="3" id="KW-0560">Oxidoreductase</keyword>
<evidence type="ECO:0000256" key="3">
    <source>
        <dbReference type="ARBA" id="ARBA00023002"/>
    </source>
</evidence>
<evidence type="ECO:0000313" key="6">
    <source>
        <dbReference type="Proteomes" id="UP000250140"/>
    </source>
</evidence>
<reference evidence="5 6" key="1">
    <citation type="journal article" date="2016" name="Nat. Commun.">
        <title>Ectomycorrhizal ecology is imprinted in the genome of the dominant symbiotic fungus Cenococcum geophilum.</title>
        <authorList>
            <consortium name="DOE Joint Genome Institute"/>
            <person name="Peter M."/>
            <person name="Kohler A."/>
            <person name="Ohm R.A."/>
            <person name="Kuo A."/>
            <person name="Krutzmann J."/>
            <person name="Morin E."/>
            <person name="Arend M."/>
            <person name="Barry K.W."/>
            <person name="Binder M."/>
            <person name="Choi C."/>
            <person name="Clum A."/>
            <person name="Copeland A."/>
            <person name="Grisel N."/>
            <person name="Haridas S."/>
            <person name="Kipfer T."/>
            <person name="LaButti K."/>
            <person name="Lindquist E."/>
            <person name="Lipzen A."/>
            <person name="Maire R."/>
            <person name="Meier B."/>
            <person name="Mihaltcheva S."/>
            <person name="Molinier V."/>
            <person name="Murat C."/>
            <person name="Poggeler S."/>
            <person name="Quandt C.A."/>
            <person name="Sperisen C."/>
            <person name="Tritt A."/>
            <person name="Tisserant E."/>
            <person name="Crous P.W."/>
            <person name="Henrissat B."/>
            <person name="Nehls U."/>
            <person name="Egli S."/>
            <person name="Spatafora J.W."/>
            <person name="Grigoriev I.V."/>
            <person name="Martin F.M."/>
        </authorList>
    </citation>
    <scope>NUCLEOTIDE SEQUENCE [LARGE SCALE GENOMIC DNA]</scope>
    <source>
        <strain evidence="5 6">CBS 207.34</strain>
    </source>
</reference>
<organism evidence="5 6">
    <name type="scientific">Glonium stellatum</name>
    <dbReference type="NCBI Taxonomy" id="574774"/>
    <lineage>
        <taxon>Eukaryota</taxon>
        <taxon>Fungi</taxon>
        <taxon>Dikarya</taxon>
        <taxon>Ascomycota</taxon>
        <taxon>Pezizomycotina</taxon>
        <taxon>Dothideomycetes</taxon>
        <taxon>Pleosporomycetidae</taxon>
        <taxon>Gloniales</taxon>
        <taxon>Gloniaceae</taxon>
        <taxon>Glonium</taxon>
    </lineage>
</organism>
<dbReference type="OrthoDB" id="10000533at2759"/>
<dbReference type="InterPro" id="IPR036291">
    <property type="entry name" value="NAD(P)-bd_dom_sf"/>
</dbReference>
<dbReference type="PANTHER" id="PTHR47706">
    <property type="entry name" value="NMRA-LIKE FAMILY PROTEIN"/>
    <property type="match status" value="1"/>
</dbReference>
<evidence type="ECO:0000256" key="1">
    <source>
        <dbReference type="ARBA" id="ARBA00005725"/>
    </source>
</evidence>
<evidence type="ECO:0000259" key="4">
    <source>
        <dbReference type="Pfam" id="PF05368"/>
    </source>
</evidence>
<sequence>MVKVAIAGGSGNVASEIIDGILAKSKHEVVVLTRQNTLKNTVAGIQYVIVDYFDKEHLVTTLRGIDVVLSFLVVHTDIGNVVQRNLIDACIEAGVKRFAPSEWAVKNNSGISSYENKDEVAKYLAEINKDKKVLEYCLFQPSFFLDYFAHPYSCAKTLITWPFFIDYENRRAMILEDGLQPIALTCIEDVAAVVAEALDYEGEWPAVGGMRGTSTTLRELITLGEELRGGPFEIERVSAADIEAGQLKTSWVPPMTHPVIPVEEREVFSKEFVIMLMLGILRGAWDVSDEWNKLLPQYEFTSAEEYLRKAWEGKP</sequence>
<dbReference type="AlphaFoldDB" id="A0A8E2F772"/>
<dbReference type="InterPro" id="IPR008030">
    <property type="entry name" value="NmrA-like"/>
</dbReference>
<evidence type="ECO:0000256" key="2">
    <source>
        <dbReference type="ARBA" id="ARBA00022857"/>
    </source>
</evidence>
<accession>A0A8E2F772</accession>
<protein>
    <submittedName>
        <fullName evidence="5">NmrA-like family protein-like protein</fullName>
    </submittedName>
</protein>
<gene>
    <name evidence="5" type="ORF">AOQ84DRAFT_335278</name>
</gene>
<dbReference type="Pfam" id="PF05368">
    <property type="entry name" value="NmrA"/>
    <property type="match status" value="1"/>
</dbReference>
<dbReference type="PANTHER" id="PTHR47706:SF4">
    <property type="entry name" value="NMRA-LIKE DOMAIN-CONTAINING PROTEIN"/>
    <property type="match status" value="1"/>
</dbReference>
<dbReference type="InterPro" id="IPR051609">
    <property type="entry name" value="NmrA/Isoflavone_reductase-like"/>
</dbReference>
<dbReference type="SUPFAM" id="SSF51735">
    <property type="entry name" value="NAD(P)-binding Rossmann-fold domains"/>
    <property type="match status" value="1"/>
</dbReference>
<dbReference type="Gene3D" id="3.90.25.10">
    <property type="entry name" value="UDP-galactose 4-epimerase, domain 1"/>
    <property type="match status" value="1"/>
</dbReference>
<evidence type="ECO:0000313" key="5">
    <source>
        <dbReference type="EMBL" id="OCL11821.1"/>
    </source>
</evidence>
<dbReference type="GO" id="GO:0016491">
    <property type="term" value="F:oxidoreductase activity"/>
    <property type="evidence" value="ECO:0007669"/>
    <property type="project" value="UniProtKB-KW"/>
</dbReference>